<comment type="caution">
    <text evidence="3">The sequence shown here is derived from an EMBL/GenBank/DDBJ whole genome shotgun (WGS) entry which is preliminary data.</text>
</comment>
<reference evidence="3" key="1">
    <citation type="journal article" date="2023" name="Mol. Biol. Evol.">
        <title>Third-Generation Sequencing Reveals the Adaptive Role of the Epigenome in Three Deep-Sea Polychaetes.</title>
        <authorList>
            <person name="Perez M."/>
            <person name="Aroh O."/>
            <person name="Sun Y."/>
            <person name="Lan Y."/>
            <person name="Juniper S.K."/>
            <person name="Young C.R."/>
            <person name="Angers B."/>
            <person name="Qian P.Y."/>
        </authorList>
    </citation>
    <scope>NUCLEOTIDE SEQUENCE</scope>
    <source>
        <strain evidence="3">R07B-5</strain>
    </source>
</reference>
<accession>A0AAD9KKS0</accession>
<feature type="compositionally biased region" description="Basic and acidic residues" evidence="1">
    <location>
        <begin position="92"/>
        <end position="114"/>
    </location>
</feature>
<evidence type="ECO:0000313" key="3">
    <source>
        <dbReference type="EMBL" id="KAK2173142.1"/>
    </source>
</evidence>
<dbReference type="GO" id="GO:0003735">
    <property type="term" value="F:structural constituent of ribosome"/>
    <property type="evidence" value="ECO:0007669"/>
    <property type="project" value="InterPro"/>
</dbReference>
<keyword evidence="4" id="KW-1185">Reference proteome</keyword>
<dbReference type="GO" id="GO:0005840">
    <property type="term" value="C:ribosome"/>
    <property type="evidence" value="ECO:0007669"/>
    <property type="project" value="InterPro"/>
</dbReference>
<feature type="domain" description="Small ribosomal subunit protein mS23 conserved" evidence="2">
    <location>
        <begin position="2"/>
        <end position="82"/>
    </location>
</feature>
<sequence>MEEPKYERRITNIDPINILYKEDFIRAQFYKTYGTPDVIDMTDSAASVSQRFVEKYRQLEGATVDDDQDIFESTAAALREEGVALKTLAEMKQEQEAGRKERAARAREQQEQRQRGKLNVSVRDMFGDTVTAGQTEEADFVDEDVLDPHDKSDK</sequence>
<gene>
    <name evidence="3" type="ORF">NP493_899g00025</name>
</gene>
<dbReference type="InterPro" id="IPR019520">
    <property type="entry name" value="Ribosomal_mS23_met"/>
</dbReference>
<feature type="compositionally biased region" description="Acidic residues" evidence="1">
    <location>
        <begin position="136"/>
        <end position="145"/>
    </location>
</feature>
<dbReference type="Proteomes" id="UP001209878">
    <property type="component" value="Unassembled WGS sequence"/>
</dbReference>
<dbReference type="GO" id="GO:0005739">
    <property type="term" value="C:mitochondrion"/>
    <property type="evidence" value="ECO:0007669"/>
    <property type="project" value="InterPro"/>
</dbReference>
<protein>
    <recommendedName>
        <fullName evidence="2">Small ribosomal subunit protein mS23 conserved domain-containing protein</fullName>
    </recommendedName>
</protein>
<dbReference type="PANTHER" id="PTHR15925">
    <property type="entry name" value="MITOCHONDRIAL RIBOSOMAL PROTEIN S23"/>
    <property type="match status" value="1"/>
</dbReference>
<dbReference type="AlphaFoldDB" id="A0AAD9KKS0"/>
<dbReference type="EMBL" id="JAODUO010000898">
    <property type="protein sequence ID" value="KAK2173142.1"/>
    <property type="molecule type" value="Genomic_DNA"/>
</dbReference>
<dbReference type="GO" id="GO:0006412">
    <property type="term" value="P:translation"/>
    <property type="evidence" value="ECO:0007669"/>
    <property type="project" value="InterPro"/>
</dbReference>
<evidence type="ECO:0000313" key="4">
    <source>
        <dbReference type="Proteomes" id="UP001209878"/>
    </source>
</evidence>
<dbReference type="InterPro" id="IPR023611">
    <property type="entry name" value="mS23_dom_met"/>
</dbReference>
<evidence type="ECO:0000259" key="2">
    <source>
        <dbReference type="Pfam" id="PF10484"/>
    </source>
</evidence>
<dbReference type="PANTHER" id="PTHR15925:SF2">
    <property type="entry name" value="SMALL RIBOSOMAL SUBUNIT PROTEIN MS23"/>
    <property type="match status" value="1"/>
</dbReference>
<evidence type="ECO:0000256" key="1">
    <source>
        <dbReference type="SAM" id="MobiDB-lite"/>
    </source>
</evidence>
<dbReference type="Pfam" id="PF10484">
    <property type="entry name" value="MRP-S23"/>
    <property type="match status" value="1"/>
</dbReference>
<proteinExistence type="predicted"/>
<name>A0AAD9KKS0_RIDPI</name>
<feature type="region of interest" description="Disordered" evidence="1">
    <location>
        <begin position="92"/>
        <end position="154"/>
    </location>
</feature>
<organism evidence="3 4">
    <name type="scientific">Ridgeia piscesae</name>
    <name type="common">Tubeworm</name>
    <dbReference type="NCBI Taxonomy" id="27915"/>
    <lineage>
        <taxon>Eukaryota</taxon>
        <taxon>Metazoa</taxon>
        <taxon>Spiralia</taxon>
        <taxon>Lophotrochozoa</taxon>
        <taxon>Annelida</taxon>
        <taxon>Polychaeta</taxon>
        <taxon>Sedentaria</taxon>
        <taxon>Canalipalpata</taxon>
        <taxon>Sabellida</taxon>
        <taxon>Siboglinidae</taxon>
        <taxon>Ridgeia</taxon>
    </lineage>
</organism>